<keyword evidence="5" id="KW-1185">Reference proteome</keyword>
<dbReference type="PANTHER" id="PTHR23248:SF4">
    <property type="entry name" value="PHOSPHOLIPID SCRAMBLASE"/>
    <property type="match status" value="1"/>
</dbReference>
<accession>A0AAW1VC66</accession>
<evidence type="ECO:0000313" key="4">
    <source>
        <dbReference type="EMBL" id="KAK9890332.1"/>
    </source>
</evidence>
<keyword evidence="2" id="KW-0564">Palmitate</keyword>
<comment type="function">
    <text evidence="2">May mediate accelerated ATP-independent bidirectional transbilayer migration of phospholipids upon binding calcium ions that results in a loss of phospholipid asymmetry in the plasma membrane.</text>
</comment>
<keyword evidence="2" id="KW-0106">Calcium</keyword>
<dbReference type="Proteomes" id="UP001431783">
    <property type="component" value="Unassembled WGS sequence"/>
</dbReference>
<evidence type="ECO:0000256" key="3">
    <source>
        <dbReference type="SAM" id="MobiDB-lite"/>
    </source>
</evidence>
<dbReference type="GO" id="GO:0017128">
    <property type="term" value="F:phospholipid scramblase activity"/>
    <property type="evidence" value="ECO:0007669"/>
    <property type="project" value="InterPro"/>
</dbReference>
<evidence type="ECO:0000256" key="1">
    <source>
        <dbReference type="ARBA" id="ARBA00005350"/>
    </source>
</evidence>
<keyword evidence="2" id="KW-0449">Lipoprotein</keyword>
<protein>
    <recommendedName>
        <fullName evidence="2">Phospholipid scramblase</fullName>
    </recommendedName>
</protein>
<comment type="caution">
    <text evidence="4">The sequence shown here is derived from an EMBL/GenBank/DDBJ whole genome shotgun (WGS) entry which is preliminary data.</text>
</comment>
<feature type="region of interest" description="Disordered" evidence="3">
    <location>
        <begin position="1"/>
        <end position="29"/>
    </location>
</feature>
<evidence type="ECO:0000256" key="2">
    <source>
        <dbReference type="RuleBase" id="RU363116"/>
    </source>
</evidence>
<dbReference type="PANTHER" id="PTHR23248">
    <property type="entry name" value="PHOSPHOLIPID SCRAMBLASE-RELATED"/>
    <property type="match status" value="1"/>
</dbReference>
<comment type="similarity">
    <text evidence="1 2">Belongs to the phospholipid scramblase family.</text>
</comment>
<comment type="cofactor">
    <cofactor evidence="2">
        <name>Ca(2+)</name>
        <dbReference type="ChEBI" id="CHEBI:29108"/>
    </cofactor>
</comment>
<dbReference type="InterPro" id="IPR005552">
    <property type="entry name" value="Scramblase"/>
</dbReference>
<reference evidence="4 5" key="1">
    <citation type="submission" date="2023-03" db="EMBL/GenBank/DDBJ databases">
        <title>Genome insight into feeding habits of ladybird beetles.</title>
        <authorList>
            <person name="Li H.-S."/>
            <person name="Huang Y.-H."/>
            <person name="Pang H."/>
        </authorList>
    </citation>
    <scope>NUCLEOTIDE SEQUENCE [LARGE SCALE GENOMIC DNA]</scope>
    <source>
        <strain evidence="4">SYSU_2023b</strain>
        <tissue evidence="4">Whole body</tissue>
    </source>
</reference>
<organism evidence="4 5">
    <name type="scientific">Henosepilachna vigintioctopunctata</name>
    <dbReference type="NCBI Taxonomy" id="420089"/>
    <lineage>
        <taxon>Eukaryota</taxon>
        <taxon>Metazoa</taxon>
        <taxon>Ecdysozoa</taxon>
        <taxon>Arthropoda</taxon>
        <taxon>Hexapoda</taxon>
        <taxon>Insecta</taxon>
        <taxon>Pterygota</taxon>
        <taxon>Neoptera</taxon>
        <taxon>Endopterygota</taxon>
        <taxon>Coleoptera</taxon>
        <taxon>Polyphaga</taxon>
        <taxon>Cucujiformia</taxon>
        <taxon>Coccinelloidea</taxon>
        <taxon>Coccinellidae</taxon>
        <taxon>Epilachninae</taxon>
        <taxon>Epilachnini</taxon>
        <taxon>Henosepilachna</taxon>
    </lineage>
</organism>
<dbReference type="GO" id="GO:0005886">
    <property type="term" value="C:plasma membrane"/>
    <property type="evidence" value="ECO:0007669"/>
    <property type="project" value="TreeGrafter"/>
</dbReference>
<gene>
    <name evidence="4" type="ORF">WA026_010430</name>
</gene>
<dbReference type="Pfam" id="PF03803">
    <property type="entry name" value="Scramblase"/>
    <property type="match status" value="1"/>
</dbReference>
<name>A0AAW1VC66_9CUCU</name>
<feature type="compositionally biased region" description="Polar residues" evidence="3">
    <location>
        <begin position="1"/>
        <end position="24"/>
    </location>
</feature>
<dbReference type="EMBL" id="JARQZJ010000125">
    <property type="protein sequence ID" value="KAK9890332.1"/>
    <property type="molecule type" value="Genomic_DNA"/>
</dbReference>
<proteinExistence type="inferred from homology"/>
<sequence>MESTEEINMTTFLGNTSTPVQQQPLPDREEDHRFRRLIPISTIDWTSSPTSHFVPLSGLDFLTDVENLLIQQSVELSDVIANVASENRYVVRVPRGETIYYANEISEEGQRNCFGSSRAFQMQIHDPTRQLAFTLKRNLACGTCCMCWCCLQVLDVYSVSGEFMGCTEQKAHCSKPLFSVKDKFRNTIYRIEGPIKILCLSPEYLNFQIFSEDGFVQIGSIIHQWDSMQVSYNTLVQFPNRRIENHLKVLLLGAAFLMEYMYFEDSRRIPCKCIC</sequence>
<dbReference type="AlphaFoldDB" id="A0AAW1VC66"/>
<evidence type="ECO:0000313" key="5">
    <source>
        <dbReference type="Proteomes" id="UP001431783"/>
    </source>
</evidence>